<reference evidence="1 2" key="1">
    <citation type="journal article" date="2024" name="G3 (Bethesda)">
        <title>Genome assembly of Hibiscus sabdariffa L. provides insights into metabolisms of medicinal natural products.</title>
        <authorList>
            <person name="Kim T."/>
        </authorList>
    </citation>
    <scope>NUCLEOTIDE SEQUENCE [LARGE SCALE GENOMIC DNA]</scope>
    <source>
        <strain evidence="1">TK-2024</strain>
        <tissue evidence="1">Old leaves</tissue>
    </source>
</reference>
<dbReference type="Proteomes" id="UP001472677">
    <property type="component" value="Unassembled WGS sequence"/>
</dbReference>
<dbReference type="EMBL" id="JBBPBM010000008">
    <property type="protein sequence ID" value="KAK8572837.1"/>
    <property type="molecule type" value="Genomic_DNA"/>
</dbReference>
<organism evidence="1 2">
    <name type="scientific">Hibiscus sabdariffa</name>
    <name type="common">roselle</name>
    <dbReference type="NCBI Taxonomy" id="183260"/>
    <lineage>
        <taxon>Eukaryota</taxon>
        <taxon>Viridiplantae</taxon>
        <taxon>Streptophyta</taxon>
        <taxon>Embryophyta</taxon>
        <taxon>Tracheophyta</taxon>
        <taxon>Spermatophyta</taxon>
        <taxon>Magnoliopsida</taxon>
        <taxon>eudicotyledons</taxon>
        <taxon>Gunneridae</taxon>
        <taxon>Pentapetalae</taxon>
        <taxon>rosids</taxon>
        <taxon>malvids</taxon>
        <taxon>Malvales</taxon>
        <taxon>Malvaceae</taxon>
        <taxon>Malvoideae</taxon>
        <taxon>Hibiscus</taxon>
    </lineage>
</organism>
<comment type="caution">
    <text evidence="1">The sequence shown here is derived from an EMBL/GenBank/DDBJ whole genome shotgun (WGS) entry which is preliminary data.</text>
</comment>
<keyword evidence="2" id="KW-1185">Reference proteome</keyword>
<evidence type="ECO:0008006" key="3">
    <source>
        <dbReference type="Google" id="ProtNLM"/>
    </source>
</evidence>
<proteinExistence type="predicted"/>
<name>A0ABR2F750_9ROSI</name>
<evidence type="ECO:0000313" key="1">
    <source>
        <dbReference type="EMBL" id="KAK8572837.1"/>
    </source>
</evidence>
<gene>
    <name evidence="1" type="ORF">V6N12_028877</name>
</gene>
<protein>
    <recommendedName>
        <fullName evidence="3">RNase H type-1 domain-containing protein</fullName>
    </recommendedName>
</protein>
<accession>A0ABR2F750</accession>
<sequence length="117" mass="12977">MGAPSGTGPDARIGGVLRDYSGKIFLRFTKSAGTLDEVVKEANLIFIASRRYKKVNLILDSSLVQQWLTKPHFARYTLKNEILTICNNLSNCKLDVNLIPREQNTNAGSTDLINYCG</sequence>
<evidence type="ECO:0000313" key="2">
    <source>
        <dbReference type="Proteomes" id="UP001472677"/>
    </source>
</evidence>